<feature type="non-terminal residue" evidence="5">
    <location>
        <position position="104"/>
    </location>
</feature>
<dbReference type="PANTHER" id="PTHR22793">
    <property type="entry name" value="MYOCARDIN-RELATED TRANSCRIPTION FACTOR-RELATED"/>
    <property type="match status" value="1"/>
</dbReference>
<evidence type="ECO:0000313" key="5">
    <source>
        <dbReference type="EMBL" id="ELT91468.1"/>
    </source>
</evidence>
<dbReference type="PANTHER" id="PTHR22793:SF12">
    <property type="entry name" value="MYOCARDIN-RELATED TRANSCRIPTION FACTOR, ISOFORM H"/>
    <property type="match status" value="1"/>
</dbReference>
<protein>
    <recommendedName>
        <fullName evidence="6">Phosphatase and actin regulator</fullName>
    </recommendedName>
</protein>
<dbReference type="InterPro" id="IPR043451">
    <property type="entry name" value="Myocardin-like"/>
</dbReference>
<evidence type="ECO:0000256" key="4">
    <source>
        <dbReference type="PROSITE-ProRule" id="PRU00401"/>
    </source>
</evidence>
<feature type="non-terminal residue" evidence="5">
    <location>
        <position position="1"/>
    </location>
</feature>
<proteinExistence type="predicted"/>
<evidence type="ECO:0000256" key="2">
    <source>
        <dbReference type="ARBA" id="ARBA00022737"/>
    </source>
</evidence>
<feature type="repeat" description="RPEL" evidence="4">
    <location>
        <begin position="39"/>
        <end position="64"/>
    </location>
</feature>
<dbReference type="Pfam" id="PF02755">
    <property type="entry name" value="RPEL"/>
    <property type="match status" value="1"/>
</dbReference>
<dbReference type="STRING" id="283909.R7TCK7"/>
<dbReference type="InterPro" id="IPR004018">
    <property type="entry name" value="RPEL_repeat"/>
</dbReference>
<name>R7TCK7_CAPTE</name>
<comment type="subcellular location">
    <subcellularLocation>
        <location evidence="1">Nucleus</location>
    </subcellularLocation>
</comment>
<dbReference type="HOGENOM" id="CLU_121574_1_1_1"/>
<dbReference type="AlphaFoldDB" id="R7TCK7"/>
<organism evidence="5">
    <name type="scientific">Capitella teleta</name>
    <name type="common">Polychaete worm</name>
    <dbReference type="NCBI Taxonomy" id="283909"/>
    <lineage>
        <taxon>Eukaryota</taxon>
        <taxon>Metazoa</taxon>
        <taxon>Spiralia</taxon>
        <taxon>Lophotrochozoa</taxon>
        <taxon>Annelida</taxon>
        <taxon>Polychaeta</taxon>
        <taxon>Sedentaria</taxon>
        <taxon>Scolecida</taxon>
        <taxon>Capitellidae</taxon>
        <taxon>Capitella</taxon>
    </lineage>
</organism>
<keyword evidence="3" id="KW-0539">Nucleus</keyword>
<keyword evidence="2" id="KW-0677">Repeat</keyword>
<evidence type="ECO:0000256" key="3">
    <source>
        <dbReference type="ARBA" id="ARBA00023242"/>
    </source>
</evidence>
<sequence>LMMRRSVNELREQGIYPPLKTPPAFAEQSKHLERAKTGDILRQKLQHRPDRQALVQHHILEDSTADPSLQERQRLLKKARLQDCLSNSLAHRPGPLELVEGNIL</sequence>
<evidence type="ECO:0008006" key="6">
    <source>
        <dbReference type="Google" id="ProtNLM"/>
    </source>
</evidence>
<dbReference type="OMA" id="QCRPDAQ"/>
<dbReference type="Gene3D" id="6.10.140.2040">
    <property type="match status" value="1"/>
</dbReference>
<dbReference type="GO" id="GO:0005634">
    <property type="term" value="C:nucleus"/>
    <property type="evidence" value="ECO:0007669"/>
    <property type="project" value="UniProtKB-SubCell"/>
</dbReference>
<dbReference type="OrthoDB" id="197676at2759"/>
<dbReference type="PROSITE" id="PS51073">
    <property type="entry name" value="RPEL"/>
    <property type="match status" value="1"/>
</dbReference>
<dbReference type="SMART" id="SM00707">
    <property type="entry name" value="RPEL"/>
    <property type="match status" value="3"/>
</dbReference>
<dbReference type="GO" id="GO:0003713">
    <property type="term" value="F:transcription coactivator activity"/>
    <property type="evidence" value="ECO:0007669"/>
    <property type="project" value="TreeGrafter"/>
</dbReference>
<gene>
    <name evidence="5" type="ORF">CAPTEDRAFT_29643</name>
</gene>
<dbReference type="Gene3D" id="6.10.150.10">
    <property type="match status" value="1"/>
</dbReference>
<accession>R7TCK7</accession>
<dbReference type="GO" id="GO:0045944">
    <property type="term" value="P:positive regulation of transcription by RNA polymerase II"/>
    <property type="evidence" value="ECO:0007669"/>
    <property type="project" value="TreeGrafter"/>
</dbReference>
<dbReference type="EMBL" id="KB310467">
    <property type="protein sequence ID" value="ELT91468.1"/>
    <property type="molecule type" value="Genomic_DNA"/>
</dbReference>
<reference evidence="5" key="1">
    <citation type="journal article" date="2013" name="Nature">
        <title>Insights into bilaterian evolution from three spiralian genomes.</title>
        <authorList>
            <person name="Simakov O."/>
            <person name="Marletaz F."/>
            <person name="Cho S.J."/>
            <person name="Edsinger-Gonzales E."/>
            <person name="Havlak P."/>
            <person name="Hellsten U."/>
            <person name="Kuo D.H."/>
            <person name="Larsson T."/>
            <person name="Lv J."/>
            <person name="Arendt D."/>
            <person name="Savage R."/>
            <person name="Osoegawa K."/>
            <person name="de Jong P."/>
            <person name="Grimwood J."/>
            <person name="Chapman J.A."/>
            <person name="Shapiro H."/>
            <person name="Aerts A."/>
            <person name="Otillar R.P."/>
            <person name="Terry A.Y."/>
            <person name="Boore J.L."/>
            <person name="Grigoriev I.V."/>
            <person name="Lindberg D.R."/>
            <person name="Seaver E.C."/>
            <person name="Weisblat D.A."/>
            <person name="Putnam N.H."/>
            <person name="Rokhsar D.S."/>
        </authorList>
    </citation>
    <scope>NUCLEOTIDE SEQUENCE</scope>
    <source>
        <strain evidence="5">I ESC-2004</strain>
    </source>
</reference>
<evidence type="ECO:0000256" key="1">
    <source>
        <dbReference type="ARBA" id="ARBA00004123"/>
    </source>
</evidence>